<dbReference type="BioCyc" id="RHOM585394:G1H02-2363-MONOMER"/>
<organism evidence="1 2">
    <name type="scientific">Roseburia hominis (strain DSM 16839 / JCM 17582 / NCIMB 14029 / A2-183)</name>
    <dbReference type="NCBI Taxonomy" id="585394"/>
    <lineage>
        <taxon>Bacteria</taxon>
        <taxon>Bacillati</taxon>
        <taxon>Bacillota</taxon>
        <taxon>Clostridia</taxon>
        <taxon>Lachnospirales</taxon>
        <taxon>Lachnospiraceae</taxon>
        <taxon>Roseburia</taxon>
    </lineage>
</organism>
<reference evidence="1 2" key="1">
    <citation type="journal article" date="2015" name="Genome Announc.">
        <title>Complete genome sequence of the human gut symbiont Roseburia hominis.</title>
        <authorList>
            <person name="Travis A.J."/>
            <person name="Kelly D."/>
            <person name="Flint H.J."/>
            <person name="Aminov R.I."/>
        </authorList>
    </citation>
    <scope>NUCLEOTIDE SEQUENCE [LARGE SCALE GENOMIC DNA]</scope>
    <source>
        <strain evidence="2">DSM 16839 / JCM 17582 / NCIMB 14029 / A2-183</strain>
    </source>
</reference>
<dbReference type="HOGENOM" id="CLU_090993_1_0_9"/>
<keyword evidence="2" id="KW-1185">Reference proteome</keyword>
<dbReference type="GeneID" id="93724115"/>
<proteinExistence type="predicted"/>
<evidence type="ECO:0000313" key="1">
    <source>
        <dbReference type="EMBL" id="AEN97475.1"/>
    </source>
</evidence>
<gene>
    <name evidence="1" type="ordered locus">RHOM_11835</name>
</gene>
<evidence type="ECO:0008006" key="3">
    <source>
        <dbReference type="Google" id="ProtNLM"/>
    </source>
</evidence>
<sequence>MSLKPKKFSELKIQQDELQKKMQKKKKKTNIVLPPYTYIVSEGTKTEPYYIEAMAQVINEKYREFSTGKFVVVEGTGRNTKGLLEYARANVARNFPQAEVVWLMYDKDDFPLDNFDNTQYSAEGKKDVREYRVAWSNECIELWFLLHFQELSVNVGREKYRELLKGYCQYEKNMKSIYDVLRDKTPIAIARAKRQYEAYGDTAPSQRCPATRVYQLVEELQNYI</sequence>
<dbReference type="Pfam" id="PF13707">
    <property type="entry name" value="RloB"/>
    <property type="match status" value="1"/>
</dbReference>
<dbReference type="eggNOG" id="ENOG5032SNM">
    <property type="taxonomic scope" value="Bacteria"/>
</dbReference>
<dbReference type="OrthoDB" id="9796523at2"/>
<dbReference type="Proteomes" id="UP000008178">
    <property type="component" value="Chromosome"/>
</dbReference>
<dbReference type="InterPro" id="IPR025591">
    <property type="entry name" value="RloB"/>
</dbReference>
<evidence type="ECO:0000313" key="2">
    <source>
        <dbReference type="Proteomes" id="UP000008178"/>
    </source>
</evidence>
<accession>G2T430</accession>
<dbReference type="STRING" id="585394.RHOM_11835"/>
<dbReference type="KEGG" id="rho:RHOM_11835"/>
<dbReference type="RefSeq" id="WP_014080486.1">
    <property type="nucleotide sequence ID" value="NC_015977.1"/>
</dbReference>
<dbReference type="AlphaFoldDB" id="G2T430"/>
<name>G2T430_ROSHA</name>
<dbReference type="EMBL" id="CP003040">
    <property type="protein sequence ID" value="AEN97475.1"/>
    <property type="molecule type" value="Genomic_DNA"/>
</dbReference>
<protein>
    <recommendedName>
        <fullName evidence="3">RloB domain-containing protein</fullName>
    </recommendedName>
</protein>